<evidence type="ECO:0000313" key="2">
    <source>
        <dbReference type="EMBL" id="MFC3146750.1"/>
    </source>
</evidence>
<comment type="caution">
    <text evidence="2">The sequence shown here is derived from an EMBL/GenBank/DDBJ whole genome shotgun (WGS) entry which is preliminary data.</text>
</comment>
<evidence type="ECO:0000313" key="3">
    <source>
        <dbReference type="Proteomes" id="UP001595556"/>
    </source>
</evidence>
<dbReference type="Pfam" id="PF13443">
    <property type="entry name" value="HTH_26"/>
    <property type="match status" value="1"/>
</dbReference>
<dbReference type="InterPro" id="IPR010982">
    <property type="entry name" value="Lambda_DNA-bd_dom_sf"/>
</dbReference>
<organism evidence="2 3">
    <name type="scientific">Piscinibacterium candidicorallinum</name>
    <dbReference type="NCBI Taxonomy" id="1793872"/>
    <lineage>
        <taxon>Bacteria</taxon>
        <taxon>Pseudomonadati</taxon>
        <taxon>Pseudomonadota</taxon>
        <taxon>Betaproteobacteria</taxon>
        <taxon>Burkholderiales</taxon>
        <taxon>Piscinibacterium</taxon>
    </lineage>
</organism>
<name>A0ABV7H3C1_9BURK</name>
<reference evidence="3" key="1">
    <citation type="journal article" date="2019" name="Int. J. Syst. Evol. Microbiol.">
        <title>The Global Catalogue of Microorganisms (GCM) 10K type strain sequencing project: providing services to taxonomists for standard genome sequencing and annotation.</title>
        <authorList>
            <consortium name="The Broad Institute Genomics Platform"/>
            <consortium name="The Broad Institute Genome Sequencing Center for Infectious Disease"/>
            <person name="Wu L."/>
            <person name="Ma J."/>
        </authorList>
    </citation>
    <scope>NUCLEOTIDE SEQUENCE [LARGE SCALE GENOMIC DNA]</scope>
    <source>
        <strain evidence="3">KCTC 52168</strain>
    </source>
</reference>
<evidence type="ECO:0000259" key="1">
    <source>
        <dbReference type="PROSITE" id="PS50943"/>
    </source>
</evidence>
<feature type="domain" description="HTH cro/C1-type" evidence="1">
    <location>
        <begin position="29"/>
        <end position="72"/>
    </location>
</feature>
<sequence length="109" mass="12027">MEGRHRLAEVVAENVRRLMNASTQLNSNQKLASAAGLGHGTIDRLRRGEGNLTIESLAAIADALGTEPWQLLVANWKPSSPPVLLEGGDRELALFKRFTQLCEDIHKRE</sequence>
<dbReference type="CDD" id="cd00093">
    <property type="entry name" value="HTH_XRE"/>
    <property type="match status" value="1"/>
</dbReference>
<dbReference type="Gene3D" id="1.10.260.40">
    <property type="entry name" value="lambda repressor-like DNA-binding domains"/>
    <property type="match status" value="1"/>
</dbReference>
<dbReference type="SUPFAM" id="SSF47413">
    <property type="entry name" value="lambda repressor-like DNA-binding domains"/>
    <property type="match status" value="1"/>
</dbReference>
<dbReference type="Proteomes" id="UP001595556">
    <property type="component" value="Unassembled WGS sequence"/>
</dbReference>
<dbReference type="RefSeq" id="WP_377301218.1">
    <property type="nucleotide sequence ID" value="NZ_CP180191.1"/>
</dbReference>
<proteinExistence type="predicted"/>
<dbReference type="SMART" id="SM00530">
    <property type="entry name" value="HTH_XRE"/>
    <property type="match status" value="1"/>
</dbReference>
<accession>A0ABV7H3C1</accession>
<gene>
    <name evidence="2" type="ORF">ACFOEN_03735</name>
</gene>
<dbReference type="InterPro" id="IPR001387">
    <property type="entry name" value="Cro/C1-type_HTH"/>
</dbReference>
<dbReference type="EMBL" id="JBHRTI010000003">
    <property type="protein sequence ID" value="MFC3146750.1"/>
    <property type="molecule type" value="Genomic_DNA"/>
</dbReference>
<protein>
    <submittedName>
        <fullName evidence="2">Helix-turn-helix domain-containing protein</fullName>
    </submittedName>
</protein>
<dbReference type="PROSITE" id="PS50943">
    <property type="entry name" value="HTH_CROC1"/>
    <property type="match status" value="1"/>
</dbReference>
<keyword evidence="3" id="KW-1185">Reference proteome</keyword>